<dbReference type="GO" id="GO:0035615">
    <property type="term" value="F:clathrin adaptor activity"/>
    <property type="evidence" value="ECO:0007669"/>
    <property type="project" value="InterPro"/>
</dbReference>
<dbReference type="GO" id="GO:0072583">
    <property type="term" value="P:clathrin-dependent endocytosis"/>
    <property type="evidence" value="ECO:0007669"/>
    <property type="project" value="InterPro"/>
</dbReference>
<dbReference type="InterPro" id="IPR012295">
    <property type="entry name" value="TBP_dom_sf"/>
</dbReference>
<dbReference type="PIRSF" id="PIRSF037091">
    <property type="entry name" value="AP2_complex_alpha"/>
    <property type="match status" value="1"/>
</dbReference>
<dbReference type="InterPro" id="IPR016024">
    <property type="entry name" value="ARM-type_fold"/>
</dbReference>
<dbReference type="GO" id="GO:0006886">
    <property type="term" value="P:intracellular protein transport"/>
    <property type="evidence" value="ECO:0007669"/>
    <property type="project" value="UniProtKB-UniRule"/>
</dbReference>
<dbReference type="PANTHER" id="PTHR22780">
    <property type="entry name" value="ADAPTIN, ALPHA/GAMMA/EPSILON"/>
    <property type="match status" value="1"/>
</dbReference>
<dbReference type="InterPro" id="IPR008152">
    <property type="entry name" value="Clathrin_a/b/g-adaptin_app_Ig"/>
</dbReference>
<dbReference type="SUPFAM" id="SSF49348">
    <property type="entry name" value="Clathrin adaptor appendage domain"/>
    <property type="match status" value="1"/>
</dbReference>
<dbReference type="GO" id="GO:0030122">
    <property type="term" value="C:AP-2 adaptor complex"/>
    <property type="evidence" value="ECO:0007669"/>
    <property type="project" value="InterPro"/>
</dbReference>
<evidence type="ECO:0000256" key="6">
    <source>
        <dbReference type="ARBA" id="ARBA00023176"/>
    </source>
</evidence>
<dbReference type="InterPro" id="IPR002553">
    <property type="entry name" value="Clathrin/coatomer_adapt-like_N"/>
</dbReference>
<dbReference type="InterPro" id="IPR009028">
    <property type="entry name" value="Coatomer/calthrin_app_sub_C"/>
</dbReference>
<dbReference type="SMART" id="SM00809">
    <property type="entry name" value="Alpha_adaptinC2"/>
    <property type="match status" value="1"/>
</dbReference>
<evidence type="ECO:0000313" key="11">
    <source>
        <dbReference type="EMBL" id="TNY19819.1"/>
    </source>
</evidence>
<dbReference type="InterPro" id="IPR011989">
    <property type="entry name" value="ARM-like"/>
</dbReference>
<evidence type="ECO:0000259" key="10">
    <source>
        <dbReference type="SMART" id="SM00809"/>
    </source>
</evidence>
<dbReference type="SUPFAM" id="SSF48371">
    <property type="entry name" value="ARM repeat"/>
    <property type="match status" value="1"/>
</dbReference>
<evidence type="ECO:0000313" key="12">
    <source>
        <dbReference type="Proteomes" id="UP000311382"/>
    </source>
</evidence>
<evidence type="ECO:0000256" key="4">
    <source>
        <dbReference type="ARBA" id="ARBA00022927"/>
    </source>
</evidence>
<keyword evidence="4 7" id="KW-0653">Protein transport</keyword>
<dbReference type="Pfam" id="PF02296">
    <property type="entry name" value="Alpha_adaptin_C"/>
    <property type="match status" value="1"/>
</dbReference>
<dbReference type="EMBL" id="SOZI01000084">
    <property type="protein sequence ID" value="TNY19819.1"/>
    <property type="molecule type" value="Genomic_DNA"/>
</dbReference>
<feature type="compositionally biased region" description="Gly residues" evidence="9">
    <location>
        <begin position="678"/>
        <end position="697"/>
    </location>
</feature>
<keyword evidence="6 7" id="KW-0168">Coated pit</keyword>
<evidence type="ECO:0000256" key="9">
    <source>
        <dbReference type="SAM" id="MobiDB-lite"/>
    </source>
</evidence>
<evidence type="ECO:0000256" key="1">
    <source>
        <dbReference type="ARBA" id="ARBA00004277"/>
    </source>
</evidence>
<evidence type="ECO:0000256" key="8">
    <source>
        <dbReference type="PIRSR" id="PIRSR037091-1"/>
    </source>
</evidence>
<dbReference type="Gene3D" id="2.60.40.1230">
    <property type="match status" value="1"/>
</dbReference>
<evidence type="ECO:0000256" key="5">
    <source>
        <dbReference type="ARBA" id="ARBA00023136"/>
    </source>
</evidence>
<accession>A0A5C5FTZ7</accession>
<organism evidence="11 12">
    <name type="scientific">Rhodotorula diobovata</name>
    <dbReference type="NCBI Taxonomy" id="5288"/>
    <lineage>
        <taxon>Eukaryota</taxon>
        <taxon>Fungi</taxon>
        <taxon>Dikarya</taxon>
        <taxon>Basidiomycota</taxon>
        <taxon>Pucciniomycotina</taxon>
        <taxon>Microbotryomycetes</taxon>
        <taxon>Sporidiobolales</taxon>
        <taxon>Sporidiobolaceae</taxon>
        <taxon>Rhodotorula</taxon>
    </lineage>
</organism>
<comment type="similarity">
    <text evidence="7">Belongs to the adaptor complexes large subunit family.</text>
</comment>
<evidence type="ECO:0000256" key="3">
    <source>
        <dbReference type="ARBA" id="ARBA00022583"/>
    </source>
</evidence>
<dbReference type="Pfam" id="PF02883">
    <property type="entry name" value="Alpha_adaptinC2"/>
    <property type="match status" value="1"/>
</dbReference>
<feature type="binding site" evidence="8">
    <location>
        <begin position="52"/>
        <end position="56"/>
    </location>
    <ligand>
        <name>a 1,2-diacyl-sn-glycero-3-phospho-(1D-myo-inositol-3,4,5-trisphosphate)</name>
        <dbReference type="ChEBI" id="CHEBI:57836"/>
    </ligand>
</feature>
<comment type="subcellular location">
    <subcellularLocation>
        <location evidence="1">Membrane</location>
        <location evidence="1">Coated pit</location>
        <topology evidence="1">Peripheral membrane protein</topology>
        <orientation evidence="1">Cytoplasmic side</orientation>
    </subcellularLocation>
</comment>
<dbReference type="InterPro" id="IPR003164">
    <property type="entry name" value="Clathrin_a-adaptin_app_sub_C"/>
</dbReference>
<comment type="function">
    <text evidence="7">Adaptins are components of the adaptor complexes which link clathrin to receptors in coated vesicles. Clathrin-associated protein complexes are believed to interact with the cytoplasmic tails of membrane proteins, leading to their selection and concentration.</text>
</comment>
<evidence type="ECO:0000256" key="2">
    <source>
        <dbReference type="ARBA" id="ARBA00022448"/>
    </source>
</evidence>
<dbReference type="Pfam" id="PF01602">
    <property type="entry name" value="Adaptin_N"/>
    <property type="match status" value="1"/>
</dbReference>
<dbReference type="InterPro" id="IPR013041">
    <property type="entry name" value="Clathrin_app_Ig-like_sf"/>
</dbReference>
<dbReference type="OrthoDB" id="28053at2759"/>
<keyword evidence="5 7" id="KW-0472">Membrane</keyword>
<dbReference type="InterPro" id="IPR017104">
    <property type="entry name" value="AP2_complex_asu"/>
</dbReference>
<dbReference type="InterPro" id="IPR050840">
    <property type="entry name" value="Adaptor_Complx_Large_Subunit"/>
</dbReference>
<reference evidence="11 12" key="1">
    <citation type="submission" date="2019-03" db="EMBL/GenBank/DDBJ databases">
        <title>Rhodosporidium diobovatum UCD-FST 08-225 genome sequencing, assembly, and annotation.</title>
        <authorList>
            <person name="Fakankun I.U."/>
            <person name="Fristensky B."/>
            <person name="Levin D.B."/>
        </authorList>
    </citation>
    <scope>NUCLEOTIDE SEQUENCE [LARGE SCALE GENOMIC DNA]</scope>
    <source>
        <strain evidence="11 12">UCD-FST 08-225</strain>
    </source>
</reference>
<evidence type="ECO:0000256" key="7">
    <source>
        <dbReference type="PIRNR" id="PIRNR037091"/>
    </source>
</evidence>
<sequence length="1002" mass="110023">MVKDDMRGLTQYIADLRACRVRELEEKRINKEMAHIRQKFKDGNLDGRQKKKYISKIIFTSILGYPVDIGHMEAVNLISSTKYSEKQIGYLALTLLMHENSDIVRLVVNSIRKDLDEMNETTNCLALHAIANVGGPDMAEALAPDVHRLLISPTSKSFVKKKAALTLLRLYRKHPEVIPAGDWALRIVSILDDADLGVVVAVASLVLALAQDNLEAYSICYQKAVNRLSKIVLQGEISPDYVYYKIPIPWLQVKLLRLLQYYPPSEDPTLRLVLHNVLERILKNSGDQHRNVQQNNAQNAVLFEAINLAIHLDTESAVVQQAAHLLGRFILSKETNVRYLGLDTMAHLAARSDNLDAIKKHRSTITQSLRDKDISVRRRGLDLLYSMCDTTNSKAIVGELLKYLVVADYTLREEMVLKIAILTEKFATDYEWYLDTILTLMSTAGDHVGEEVWYRIVQIVTNTEELQEYAARRVFEVLLKPSVHENLVKVGAYILGEYGHLVADEPGRSPIEQFHILHSRQSQCTNPTKALLLTTYFKWLNLFPEIRQQLVAVFEKSSRLLDAELQQRACEYLAIARLPDEELLQVVVDEMPPFSERESALLSRLIKKTGDTHDKRTWYIGGKEVNQGQDAARYGAFGRRKGRDGPAATHEALGTGTAAMGAPPMGSGSIADDLLGLELGGDGGEAGATRGGAGAGGASPSNEVRSPAAAASSPVTATKPLLPTATGAKGGASANGPAGTTPTPRRQITHGADKWLSRLVYNSEGVLYEDAQLQVGVKCEFHGHLGRVALYFGNKVPVALESFTATVSVDQGDDDEGDGKAHDALKVTLPKIPTPHISALSQVQQLVHVECRDLFTHPPLLHISYLAGSLQTLTLRLPVWPTKFVEPVKLDAAAFFERWKQIGGAPREAQQIFPIPAGGVDTEKNRRVVGGARLGVLEGIDPNPNNVVAAGVLHMSTGGKVGCLLRVEPNAEAKLCRLTVRTTNEAVSQAVLKVLVAALSGK</sequence>
<dbReference type="Proteomes" id="UP000311382">
    <property type="component" value="Unassembled WGS sequence"/>
</dbReference>
<comment type="caution">
    <text evidence="11">The sequence shown here is derived from an EMBL/GenBank/DDBJ whole genome shotgun (WGS) entry which is preliminary data.</text>
</comment>
<dbReference type="AlphaFoldDB" id="A0A5C5FTZ7"/>
<keyword evidence="2 7" id="KW-0813">Transport</keyword>
<dbReference type="FunFam" id="1.25.10.10:FF:000020">
    <property type="entry name" value="AP-2 complex subunit alpha"/>
    <property type="match status" value="1"/>
</dbReference>
<dbReference type="STRING" id="5288.A0A5C5FTZ7"/>
<dbReference type="Gene3D" id="3.30.310.10">
    <property type="entry name" value="TATA-Binding Protein"/>
    <property type="match status" value="1"/>
</dbReference>
<dbReference type="SUPFAM" id="SSF55711">
    <property type="entry name" value="Subdomain of clathrin and coatomer appendage domain"/>
    <property type="match status" value="1"/>
</dbReference>
<proteinExistence type="inferred from homology"/>
<keyword evidence="12" id="KW-1185">Reference proteome</keyword>
<keyword evidence="3 7" id="KW-0254">Endocytosis</keyword>
<feature type="binding site" evidence="8">
    <location>
        <position position="39"/>
    </location>
    <ligand>
        <name>a 1,2-diacyl-sn-glycero-3-phospho-(1D-myo-inositol-3,4,5-trisphosphate)</name>
        <dbReference type="ChEBI" id="CHEBI:57836"/>
    </ligand>
</feature>
<name>A0A5C5FTZ7_9BASI</name>
<feature type="binding site" evidence="8">
    <location>
        <begin position="7"/>
        <end position="8"/>
    </location>
    <ligand>
        <name>a 1,2-diacyl-sn-glycero-3-phospho-(1D-myo-inositol-3,4,5-trisphosphate)</name>
        <dbReference type="ChEBI" id="CHEBI:57836"/>
    </ligand>
</feature>
<protein>
    <recommendedName>
        <fullName evidence="7">AP-2 complex subunit alpha</fullName>
    </recommendedName>
</protein>
<gene>
    <name evidence="11" type="ORF">DMC30DRAFT_287582</name>
</gene>
<feature type="region of interest" description="Disordered" evidence="9">
    <location>
        <begin position="656"/>
        <end position="750"/>
    </location>
</feature>
<dbReference type="Gene3D" id="1.25.10.10">
    <property type="entry name" value="Leucine-rich Repeat Variant"/>
    <property type="match status" value="1"/>
</dbReference>
<feature type="domain" description="Clathrin adaptor alpha/beta/gamma-adaptin appendage Ig-like subdomain" evidence="10">
    <location>
        <begin position="757"/>
        <end position="878"/>
    </location>
</feature>